<protein>
    <submittedName>
        <fullName evidence="2">Activating signal cointegrator 1 complex subunit</fullName>
    </submittedName>
</protein>
<evidence type="ECO:0000313" key="2">
    <source>
        <dbReference type="EMBL" id="MEQ2190937.1"/>
    </source>
</evidence>
<sequence length="105" mass="12511">NAARIVRALFEIALRKRWPAMTYRLLKLCKVIDKRLWDFAHPLRQFPNLSHVILNRLEEKKLTVDKLKEMKKDEIGKNIMPLTPVCFYSTCTVYIRHGAMQFHDK</sequence>
<comment type="caution">
    <text evidence="2">The sequence shown here is derived from an EMBL/GenBank/DDBJ whole genome shotgun (WGS) entry which is preliminary data.</text>
</comment>
<accession>A0ABV0Q588</accession>
<reference evidence="2 3" key="1">
    <citation type="submission" date="2021-06" db="EMBL/GenBank/DDBJ databases">
        <authorList>
            <person name="Palmer J.M."/>
        </authorList>
    </citation>
    <scope>NUCLEOTIDE SEQUENCE [LARGE SCALE GENOMIC DNA]</scope>
    <source>
        <strain evidence="2 3">XC_2019</strain>
        <tissue evidence="2">Muscle</tissue>
    </source>
</reference>
<evidence type="ECO:0000259" key="1">
    <source>
        <dbReference type="Pfam" id="PF02889"/>
    </source>
</evidence>
<dbReference type="Gene3D" id="1.10.3380.10">
    <property type="entry name" value="Sec63 N-terminal domain-like domain"/>
    <property type="match status" value="1"/>
</dbReference>
<keyword evidence="3" id="KW-1185">Reference proteome</keyword>
<gene>
    <name evidence="2" type="primary">ASCC3_2</name>
    <name evidence="2" type="ORF">XENOCAPTIV_015470</name>
</gene>
<feature type="domain" description="SEC63" evidence="1">
    <location>
        <begin position="1"/>
        <end position="50"/>
    </location>
</feature>
<organism evidence="2 3">
    <name type="scientific">Xenoophorus captivus</name>
    <dbReference type="NCBI Taxonomy" id="1517983"/>
    <lineage>
        <taxon>Eukaryota</taxon>
        <taxon>Metazoa</taxon>
        <taxon>Chordata</taxon>
        <taxon>Craniata</taxon>
        <taxon>Vertebrata</taxon>
        <taxon>Euteleostomi</taxon>
        <taxon>Actinopterygii</taxon>
        <taxon>Neopterygii</taxon>
        <taxon>Teleostei</taxon>
        <taxon>Neoteleostei</taxon>
        <taxon>Acanthomorphata</taxon>
        <taxon>Ovalentaria</taxon>
        <taxon>Atherinomorphae</taxon>
        <taxon>Cyprinodontiformes</taxon>
        <taxon>Goodeidae</taxon>
        <taxon>Xenoophorus</taxon>
    </lineage>
</organism>
<feature type="non-terminal residue" evidence="2">
    <location>
        <position position="1"/>
    </location>
</feature>
<proteinExistence type="predicted"/>
<dbReference type="InterPro" id="IPR004179">
    <property type="entry name" value="Sec63-dom"/>
</dbReference>
<name>A0ABV0Q588_9TELE</name>
<dbReference type="Pfam" id="PF02889">
    <property type="entry name" value="Sec63"/>
    <property type="match status" value="1"/>
</dbReference>
<dbReference type="Gene3D" id="1.10.150.20">
    <property type="entry name" value="5' to 3' exonuclease, C-terminal subdomain"/>
    <property type="match status" value="1"/>
</dbReference>
<dbReference type="Proteomes" id="UP001434883">
    <property type="component" value="Unassembled WGS sequence"/>
</dbReference>
<dbReference type="EMBL" id="JAHRIN010000318">
    <property type="protein sequence ID" value="MEQ2190937.1"/>
    <property type="molecule type" value="Genomic_DNA"/>
</dbReference>
<evidence type="ECO:0000313" key="3">
    <source>
        <dbReference type="Proteomes" id="UP001434883"/>
    </source>
</evidence>
<dbReference type="SUPFAM" id="SSF158702">
    <property type="entry name" value="Sec63 N-terminal domain-like"/>
    <property type="match status" value="1"/>
</dbReference>